<evidence type="ECO:0000313" key="2">
    <source>
        <dbReference type="EnsemblMetazoa" id="GPAI032360-PA"/>
    </source>
</evidence>
<dbReference type="AlphaFoldDB" id="A0A1B0A2E4"/>
<dbReference type="VEuPathDB" id="VectorBase:GPAI032360"/>
<feature type="transmembrane region" description="Helical" evidence="1">
    <location>
        <begin position="13"/>
        <end position="31"/>
    </location>
</feature>
<reference evidence="3" key="1">
    <citation type="submission" date="2014-03" db="EMBL/GenBank/DDBJ databases">
        <authorList>
            <person name="Aksoy S."/>
            <person name="Warren W."/>
            <person name="Wilson R.K."/>
        </authorList>
    </citation>
    <scope>NUCLEOTIDE SEQUENCE [LARGE SCALE GENOMIC DNA]</scope>
    <source>
        <strain evidence="3">IAEA</strain>
    </source>
</reference>
<keyword evidence="1" id="KW-0472">Membrane</keyword>
<protein>
    <submittedName>
        <fullName evidence="2">Uncharacterized protein</fullName>
    </submittedName>
</protein>
<name>A0A1B0A2E4_GLOPL</name>
<dbReference type="Proteomes" id="UP000092445">
    <property type="component" value="Unassembled WGS sequence"/>
</dbReference>
<evidence type="ECO:0000256" key="1">
    <source>
        <dbReference type="SAM" id="Phobius"/>
    </source>
</evidence>
<keyword evidence="3" id="KW-1185">Reference proteome</keyword>
<sequence length="110" mass="12387">MQPFTYLPTHIRTILYTYPCFRILCSFLSGLLEKRAPVFAVHGPSKVYKDFAFVTSNMFSAFTIALLQFAMGHTVNLLDAFVTCKNVTITLRVKLDIPGQLAGVYNLTVF</sequence>
<keyword evidence="1" id="KW-1133">Transmembrane helix</keyword>
<proteinExistence type="predicted"/>
<accession>A0A1B0A2E4</accession>
<organism evidence="2 3">
    <name type="scientific">Glossina pallidipes</name>
    <name type="common">Tsetse fly</name>
    <dbReference type="NCBI Taxonomy" id="7398"/>
    <lineage>
        <taxon>Eukaryota</taxon>
        <taxon>Metazoa</taxon>
        <taxon>Ecdysozoa</taxon>
        <taxon>Arthropoda</taxon>
        <taxon>Hexapoda</taxon>
        <taxon>Insecta</taxon>
        <taxon>Pterygota</taxon>
        <taxon>Neoptera</taxon>
        <taxon>Endopterygota</taxon>
        <taxon>Diptera</taxon>
        <taxon>Brachycera</taxon>
        <taxon>Muscomorpha</taxon>
        <taxon>Hippoboscoidea</taxon>
        <taxon>Glossinidae</taxon>
        <taxon>Glossina</taxon>
    </lineage>
</organism>
<reference evidence="2" key="2">
    <citation type="submission" date="2020-05" db="UniProtKB">
        <authorList>
            <consortium name="EnsemblMetazoa"/>
        </authorList>
    </citation>
    <scope>IDENTIFICATION</scope>
    <source>
        <strain evidence="2">IAEA</strain>
    </source>
</reference>
<dbReference type="EnsemblMetazoa" id="GPAI032360-RA">
    <property type="protein sequence ID" value="GPAI032360-PA"/>
    <property type="gene ID" value="GPAI032360"/>
</dbReference>
<evidence type="ECO:0000313" key="3">
    <source>
        <dbReference type="Proteomes" id="UP000092445"/>
    </source>
</evidence>
<feature type="transmembrane region" description="Helical" evidence="1">
    <location>
        <begin position="51"/>
        <end position="71"/>
    </location>
</feature>
<keyword evidence="1" id="KW-0812">Transmembrane</keyword>